<organism evidence="2 3">
    <name type="scientific">Prorocentrum cordatum</name>
    <dbReference type="NCBI Taxonomy" id="2364126"/>
    <lineage>
        <taxon>Eukaryota</taxon>
        <taxon>Sar</taxon>
        <taxon>Alveolata</taxon>
        <taxon>Dinophyceae</taxon>
        <taxon>Prorocentrales</taxon>
        <taxon>Prorocentraceae</taxon>
        <taxon>Prorocentrum</taxon>
    </lineage>
</organism>
<dbReference type="PANTHER" id="PTHR35128:SF1">
    <property type="entry name" value="SECRETION-REGULATING GUANINE NUCLEOTIDE EXCHANGE FACTOR"/>
    <property type="match status" value="1"/>
</dbReference>
<evidence type="ECO:0000313" key="2">
    <source>
        <dbReference type="EMBL" id="CAK0836588.1"/>
    </source>
</evidence>
<gene>
    <name evidence="2" type="ORF">PCOR1329_LOCUS33030</name>
</gene>
<comment type="caution">
    <text evidence="2">The sequence shown here is derived from an EMBL/GenBank/DDBJ whole genome shotgun (WGS) entry which is preliminary data.</text>
</comment>
<feature type="chain" id="PRO_5046533614" evidence="1">
    <location>
        <begin position="25"/>
        <end position="338"/>
    </location>
</feature>
<name>A0ABN9SWE1_9DINO</name>
<reference evidence="2" key="1">
    <citation type="submission" date="2023-10" db="EMBL/GenBank/DDBJ databases">
        <authorList>
            <person name="Chen Y."/>
            <person name="Shah S."/>
            <person name="Dougan E. K."/>
            <person name="Thang M."/>
            <person name="Chan C."/>
        </authorList>
    </citation>
    <scope>NUCLEOTIDE SEQUENCE [LARGE SCALE GENOMIC DNA]</scope>
</reference>
<dbReference type="Gene3D" id="3.40.50.1820">
    <property type="entry name" value="alpha/beta hydrolase"/>
    <property type="match status" value="1"/>
</dbReference>
<protein>
    <submittedName>
        <fullName evidence="2">Uncharacterized protein</fullName>
    </submittedName>
</protein>
<feature type="signal peptide" evidence="1">
    <location>
        <begin position="1"/>
        <end position="24"/>
    </location>
</feature>
<keyword evidence="1" id="KW-0732">Signal</keyword>
<keyword evidence="3" id="KW-1185">Reference proteome</keyword>
<dbReference type="Proteomes" id="UP001189429">
    <property type="component" value="Unassembled WGS sequence"/>
</dbReference>
<evidence type="ECO:0000313" key="3">
    <source>
        <dbReference type="Proteomes" id="UP001189429"/>
    </source>
</evidence>
<sequence>MVGSSAAWLLTAALKLDVVRLGSAIMLAEHQRSYVPKYARVDGDIETMWQLPHGMPKGLLFIAHGCKHQGTDVFSDVGPDGWRLEECSNSNSGSCLGLPEEVKLRQTARRRGYVVVSVSGGSGSRSCWHMTQDPSRVSRAIRHVVDSEELPKDIAVLATGASSGGAFMGTLAAPLGPDGGLPNLKCIVPQISGTAGENRGVPTLYVHMPRDSKTAARIEEQIRDLRERDVRVWELKVLQRPVTEAFLEQCMPAEAARQGLKALRHASLLDSRGFLKNGSRHRLWVKPLQEAVGATVSDTFEADASCVSELMNVADAIHEFTAEYSEQMSNFCEGADIA</sequence>
<proteinExistence type="predicted"/>
<dbReference type="PANTHER" id="PTHR35128">
    <property type="entry name" value="SECRETION-REGULATING GUANINE NUCLEOTIDE EXCHANGE FACTOR"/>
    <property type="match status" value="1"/>
</dbReference>
<evidence type="ECO:0000256" key="1">
    <source>
        <dbReference type="SAM" id="SignalP"/>
    </source>
</evidence>
<accession>A0ABN9SWE1</accession>
<dbReference type="EMBL" id="CAUYUJ010013670">
    <property type="protein sequence ID" value="CAK0836588.1"/>
    <property type="molecule type" value="Genomic_DNA"/>
</dbReference>
<dbReference type="InterPro" id="IPR029058">
    <property type="entry name" value="AB_hydrolase_fold"/>
</dbReference>